<keyword evidence="1" id="KW-0812">Transmembrane</keyword>
<dbReference type="RefSeq" id="WP_111498697.1">
    <property type="nucleotide sequence ID" value="NZ_QKYN01000006.1"/>
</dbReference>
<keyword evidence="1" id="KW-1133">Transmembrane helix</keyword>
<dbReference type="EMBL" id="QKYN01000006">
    <property type="protein sequence ID" value="RAG87542.1"/>
    <property type="molecule type" value="Genomic_DNA"/>
</dbReference>
<evidence type="ECO:0000256" key="1">
    <source>
        <dbReference type="SAM" id="Phobius"/>
    </source>
</evidence>
<evidence type="ECO:0000313" key="3">
    <source>
        <dbReference type="Proteomes" id="UP000248889"/>
    </source>
</evidence>
<comment type="caution">
    <text evidence="2">The sequence shown here is derived from an EMBL/GenBank/DDBJ whole genome shotgun (WGS) entry which is preliminary data.</text>
</comment>
<feature type="transmembrane region" description="Helical" evidence="1">
    <location>
        <begin position="62"/>
        <end position="85"/>
    </location>
</feature>
<feature type="transmembrane region" description="Helical" evidence="1">
    <location>
        <begin position="20"/>
        <end position="50"/>
    </location>
</feature>
<gene>
    <name evidence="2" type="ORF">DN069_00675</name>
</gene>
<organism evidence="2 3">
    <name type="scientific">Streptacidiphilus pinicola</name>
    <dbReference type="NCBI Taxonomy" id="2219663"/>
    <lineage>
        <taxon>Bacteria</taxon>
        <taxon>Bacillati</taxon>
        <taxon>Actinomycetota</taxon>
        <taxon>Actinomycetes</taxon>
        <taxon>Kitasatosporales</taxon>
        <taxon>Streptomycetaceae</taxon>
        <taxon>Streptacidiphilus</taxon>
    </lineage>
</organism>
<accession>A0A2X0IQP6</accession>
<keyword evidence="1" id="KW-0472">Membrane</keyword>
<name>A0A2X0IQP6_9ACTN</name>
<sequence length="88" mass="9259">MDTTVTTQRQRVFDADQMAVASFILGLLGLLVFNLVLGPCAIGLAVVALFRRTRRPVRAGLGIALGAADLAVLAVTVMASHGTIWHTA</sequence>
<protein>
    <submittedName>
        <fullName evidence="2">DUF4190 domain-containing protein</fullName>
    </submittedName>
</protein>
<proteinExistence type="predicted"/>
<keyword evidence="3" id="KW-1185">Reference proteome</keyword>
<dbReference type="AlphaFoldDB" id="A0A2X0IQP6"/>
<evidence type="ECO:0000313" key="2">
    <source>
        <dbReference type="EMBL" id="RAG87542.1"/>
    </source>
</evidence>
<reference evidence="2 3" key="1">
    <citation type="submission" date="2018-06" db="EMBL/GenBank/DDBJ databases">
        <title>Streptacidiphilus pinicola sp. nov., isolated from pine grove soil.</title>
        <authorList>
            <person name="Roh S.G."/>
            <person name="Park S."/>
            <person name="Kim M.-K."/>
            <person name="Yun B.-R."/>
            <person name="Park J."/>
            <person name="Kim M.J."/>
            <person name="Kim Y.S."/>
            <person name="Kim S.B."/>
        </authorList>
    </citation>
    <scope>NUCLEOTIDE SEQUENCE [LARGE SCALE GENOMIC DNA]</scope>
    <source>
        <strain evidence="2 3">MMS16-CNU450</strain>
    </source>
</reference>
<dbReference type="Proteomes" id="UP000248889">
    <property type="component" value="Unassembled WGS sequence"/>
</dbReference>